<reference evidence="3" key="1">
    <citation type="submission" date="2024-05" db="EMBL/GenBank/DDBJ databases">
        <title>Isolation and characterization of Sporomusa carbonis sp. nov., a carboxydotrophic hydrogenogen in the genus of Sporomusa isolated from a charcoal burning pile.</title>
        <authorList>
            <person name="Boeer T."/>
            <person name="Rosenbaum F."/>
            <person name="Eysell L."/>
            <person name="Mueller V."/>
            <person name="Daniel R."/>
            <person name="Poehlein A."/>
        </authorList>
    </citation>
    <scope>NUCLEOTIDE SEQUENCE [LARGE SCALE GENOMIC DNA]</scope>
    <source>
        <strain evidence="3">DSM 3132</strain>
    </source>
</reference>
<dbReference type="Gene3D" id="3.30.1370.60">
    <property type="entry name" value="Hypothetical oxidoreductase yiak, domain 2"/>
    <property type="match status" value="1"/>
</dbReference>
<dbReference type="InterPro" id="IPR003767">
    <property type="entry name" value="Malate/L-lactate_DH-like"/>
</dbReference>
<name>A0ABZ3J7R2_SPOA4</name>
<dbReference type="PANTHER" id="PTHR11091:SF0">
    <property type="entry name" value="MALATE DEHYDROGENASE"/>
    <property type="match status" value="1"/>
</dbReference>
<dbReference type="RefSeq" id="WP_093793503.1">
    <property type="nucleotide sequence ID" value="NZ_CP155571.1"/>
</dbReference>
<evidence type="ECO:0000256" key="2">
    <source>
        <dbReference type="ARBA" id="ARBA00023002"/>
    </source>
</evidence>
<evidence type="ECO:0000256" key="1">
    <source>
        <dbReference type="ARBA" id="ARBA00006056"/>
    </source>
</evidence>
<dbReference type="EC" id="1.1.1.-" evidence="3"/>
<dbReference type="GO" id="GO:0016491">
    <property type="term" value="F:oxidoreductase activity"/>
    <property type="evidence" value="ECO:0007669"/>
    <property type="project" value="UniProtKB-KW"/>
</dbReference>
<dbReference type="InterPro" id="IPR043144">
    <property type="entry name" value="Mal/L-sulf/L-lact_DH-like_ah"/>
</dbReference>
<keyword evidence="4" id="KW-1185">Reference proteome</keyword>
<sequence>MSVKVNGENVIVNSSELQELARKLLEAVNVPPEDAAIAAEVMVDTNLKGVESHGVRWLDIYLKRIQSGCVKPITALKTIKEKAGLLLLDAQGGLGQVAMSKGIDMGIAKAKTAGICAVAIRNSNHFGACGYYTAKAAEADMAALVMTNGTPLMAPWGGITPCIGTNPFSYGFPGPKHPVVLDMATTATARGKVFLAAQKGYDLPAGMALNKEGEPTVNPKEALEGILLPVGGPKGYGLSLIIDILAGIVTGSNHGQNITSLYGDLEHMQNIGHFAVIINLEDFISLDDYMKEMEQSRKEIKSSKLAKGCQEVFVPGEIEANKYNQSIKEGITLPTATWNTLQDWAKRLNLQ</sequence>
<gene>
    <name evidence="3" type="primary">yjmC_2</name>
    <name evidence="3" type="ORF">SPACI_045440</name>
</gene>
<proteinExistence type="inferred from homology"/>
<dbReference type="Pfam" id="PF02615">
    <property type="entry name" value="Ldh_2"/>
    <property type="match status" value="1"/>
</dbReference>
<protein>
    <submittedName>
        <fullName evidence="3">Oxidoreductase YjmC</fullName>
        <ecNumber evidence="3">1.1.1.-</ecNumber>
    </submittedName>
</protein>
<dbReference type="Gene3D" id="1.10.1530.10">
    <property type="match status" value="1"/>
</dbReference>
<dbReference type="EMBL" id="CP155571">
    <property type="protein sequence ID" value="XFO74434.1"/>
    <property type="molecule type" value="Genomic_DNA"/>
</dbReference>
<dbReference type="Proteomes" id="UP000216052">
    <property type="component" value="Chromosome"/>
</dbReference>
<dbReference type="InterPro" id="IPR043143">
    <property type="entry name" value="Mal/L-sulf/L-lact_DH-like_NADP"/>
</dbReference>
<accession>A0ABZ3J7R2</accession>
<evidence type="ECO:0000313" key="4">
    <source>
        <dbReference type="Proteomes" id="UP000216052"/>
    </source>
</evidence>
<evidence type="ECO:0000313" key="3">
    <source>
        <dbReference type="EMBL" id="XFO74434.1"/>
    </source>
</evidence>
<dbReference type="PANTHER" id="PTHR11091">
    <property type="entry name" value="OXIDOREDUCTASE-RELATED"/>
    <property type="match status" value="1"/>
</dbReference>
<keyword evidence="2 3" id="KW-0560">Oxidoreductase</keyword>
<dbReference type="SUPFAM" id="SSF89733">
    <property type="entry name" value="L-sulfolactate dehydrogenase-like"/>
    <property type="match status" value="1"/>
</dbReference>
<dbReference type="InterPro" id="IPR036111">
    <property type="entry name" value="Mal/L-sulfo/L-lacto_DH-like_sf"/>
</dbReference>
<comment type="similarity">
    <text evidence="1">Belongs to the LDH2/MDH2 oxidoreductase family.</text>
</comment>
<organism evidence="3 4">
    <name type="scientific">Sporomusa acidovorans (strain ATCC 49682 / DSM 3132 / Mol)</name>
    <dbReference type="NCBI Taxonomy" id="1123286"/>
    <lineage>
        <taxon>Bacteria</taxon>
        <taxon>Bacillati</taxon>
        <taxon>Bacillota</taxon>
        <taxon>Negativicutes</taxon>
        <taxon>Selenomonadales</taxon>
        <taxon>Sporomusaceae</taxon>
        <taxon>Sporomusa</taxon>
    </lineage>
</organism>